<dbReference type="InterPro" id="IPR000276">
    <property type="entry name" value="GPCR_Rhodpsn"/>
</dbReference>
<comment type="subcellular location">
    <subcellularLocation>
        <location evidence="1">Membrane</location>
    </subcellularLocation>
</comment>
<accession>A0AAE1BBD1</accession>
<evidence type="ECO:0000259" key="7">
    <source>
        <dbReference type="PROSITE" id="PS50262"/>
    </source>
</evidence>
<gene>
    <name evidence="8" type="ORF">RRG08_051740</name>
</gene>
<dbReference type="GO" id="GO:0016020">
    <property type="term" value="C:membrane"/>
    <property type="evidence" value="ECO:0007669"/>
    <property type="project" value="UniProtKB-SubCell"/>
</dbReference>
<dbReference type="PROSITE" id="PS50262">
    <property type="entry name" value="G_PROTEIN_RECEP_F1_2"/>
    <property type="match status" value="1"/>
</dbReference>
<keyword evidence="4 6" id="KW-0472">Membrane</keyword>
<proteinExistence type="predicted"/>
<dbReference type="PANTHER" id="PTHR46641">
    <property type="entry name" value="FMRFAMIDE RECEPTOR-RELATED"/>
    <property type="match status" value="1"/>
</dbReference>
<evidence type="ECO:0000256" key="5">
    <source>
        <dbReference type="SAM" id="MobiDB-lite"/>
    </source>
</evidence>
<keyword evidence="2 6" id="KW-0812">Transmembrane</keyword>
<dbReference type="InterPro" id="IPR017452">
    <property type="entry name" value="GPCR_Rhodpsn_7TM"/>
</dbReference>
<keyword evidence="9" id="KW-1185">Reference proteome</keyword>
<name>A0AAE1BBD1_9GAST</name>
<dbReference type="SUPFAM" id="SSF81321">
    <property type="entry name" value="Family A G protein-coupled receptor-like"/>
    <property type="match status" value="1"/>
</dbReference>
<dbReference type="GO" id="GO:0004930">
    <property type="term" value="F:G protein-coupled receptor activity"/>
    <property type="evidence" value="ECO:0007669"/>
    <property type="project" value="InterPro"/>
</dbReference>
<evidence type="ECO:0000256" key="4">
    <source>
        <dbReference type="ARBA" id="ARBA00023136"/>
    </source>
</evidence>
<evidence type="ECO:0000313" key="9">
    <source>
        <dbReference type="Proteomes" id="UP001283361"/>
    </source>
</evidence>
<feature type="region of interest" description="Disordered" evidence="5">
    <location>
        <begin position="332"/>
        <end position="358"/>
    </location>
</feature>
<feature type="transmembrane region" description="Helical" evidence="6">
    <location>
        <begin position="50"/>
        <end position="70"/>
    </location>
</feature>
<organism evidence="8 9">
    <name type="scientific">Elysia crispata</name>
    <name type="common">lettuce slug</name>
    <dbReference type="NCBI Taxonomy" id="231223"/>
    <lineage>
        <taxon>Eukaryota</taxon>
        <taxon>Metazoa</taxon>
        <taxon>Spiralia</taxon>
        <taxon>Lophotrochozoa</taxon>
        <taxon>Mollusca</taxon>
        <taxon>Gastropoda</taxon>
        <taxon>Heterobranchia</taxon>
        <taxon>Euthyneura</taxon>
        <taxon>Panpulmonata</taxon>
        <taxon>Sacoglossa</taxon>
        <taxon>Placobranchoidea</taxon>
        <taxon>Plakobranchidae</taxon>
        <taxon>Elysia</taxon>
    </lineage>
</organism>
<evidence type="ECO:0000256" key="6">
    <source>
        <dbReference type="SAM" id="Phobius"/>
    </source>
</evidence>
<sequence length="449" mass="50301">MEPVTDFGNGTRNLKSDSLDSAANFFSVLNTTYARDGDNYMDKVMEYIDLYLNIVSTCILSVFTLSANIINMMVLVKQGINTCVSLCLVCLSATDFLSTFFGFCAVPPKILMYLNRSPGFDPFAIYFIMVYMSAILYDVSNTLTAFLSLERCLCVCLPLKFKDIFTFWRSVTILVCIYLLCFGLLLPHFLSSGLEMRTTGNSTFLALWLSPDRAAVDVYIDVVHFCQTAVIMTVVFVCTLLMNVSLNRSSKFQGGRDKGSKPCKSPVTNSGRKTAKNSSAAQANSCEDEQASEEKIENISGSLQNSGVDQTEDPKRNRKSIAMTAGKKLKFNSKSKRTATDVKSGKDSITANNDKNTPSSRNLNVMKTVIVLCFICFLCNLSRIIAATATHLEPRLRFGKEYGDWYQLLLSICYVFQILNCSLNIFVYYRFNQSFRKALRHILFCKSDD</sequence>
<feature type="transmembrane region" description="Helical" evidence="6">
    <location>
        <begin position="82"/>
        <end position="103"/>
    </location>
</feature>
<feature type="transmembrane region" description="Helical" evidence="6">
    <location>
        <begin position="167"/>
        <end position="190"/>
    </location>
</feature>
<dbReference type="Proteomes" id="UP001283361">
    <property type="component" value="Unassembled WGS sequence"/>
</dbReference>
<feature type="region of interest" description="Disordered" evidence="5">
    <location>
        <begin position="250"/>
        <end position="319"/>
    </location>
</feature>
<keyword evidence="3 6" id="KW-1133">Transmembrane helix</keyword>
<feature type="compositionally biased region" description="Polar residues" evidence="5">
    <location>
        <begin position="266"/>
        <end position="285"/>
    </location>
</feature>
<comment type="caution">
    <text evidence="8">The sequence shown here is derived from an EMBL/GenBank/DDBJ whole genome shotgun (WGS) entry which is preliminary data.</text>
</comment>
<evidence type="ECO:0000256" key="2">
    <source>
        <dbReference type="ARBA" id="ARBA00022692"/>
    </source>
</evidence>
<dbReference type="PANTHER" id="PTHR46641:SF2">
    <property type="entry name" value="FMRFAMIDE RECEPTOR"/>
    <property type="match status" value="1"/>
</dbReference>
<evidence type="ECO:0000313" key="8">
    <source>
        <dbReference type="EMBL" id="KAK3802985.1"/>
    </source>
</evidence>
<feature type="domain" description="G-protein coupled receptors family 1 profile" evidence="7">
    <location>
        <begin position="67"/>
        <end position="428"/>
    </location>
</feature>
<dbReference type="AlphaFoldDB" id="A0AAE1BBD1"/>
<dbReference type="InterPro" id="IPR052954">
    <property type="entry name" value="GPCR-Ligand_Int"/>
</dbReference>
<dbReference type="Gene3D" id="1.20.1070.10">
    <property type="entry name" value="Rhodopsin 7-helix transmembrane proteins"/>
    <property type="match status" value="1"/>
</dbReference>
<reference evidence="8" key="1">
    <citation type="journal article" date="2023" name="G3 (Bethesda)">
        <title>A reference genome for the long-term kleptoplast-retaining sea slug Elysia crispata morphotype clarki.</title>
        <authorList>
            <person name="Eastman K.E."/>
            <person name="Pendleton A.L."/>
            <person name="Shaikh M.A."/>
            <person name="Suttiyut T."/>
            <person name="Ogas R."/>
            <person name="Tomko P."/>
            <person name="Gavelis G."/>
            <person name="Widhalm J.R."/>
            <person name="Wisecaver J.H."/>
        </authorList>
    </citation>
    <scope>NUCLEOTIDE SEQUENCE</scope>
    <source>
        <strain evidence="8">ECLA1</strain>
    </source>
</reference>
<feature type="compositionally biased region" description="Polar residues" evidence="5">
    <location>
        <begin position="299"/>
        <end position="309"/>
    </location>
</feature>
<evidence type="ECO:0000256" key="1">
    <source>
        <dbReference type="ARBA" id="ARBA00004370"/>
    </source>
</evidence>
<feature type="compositionally biased region" description="Polar residues" evidence="5">
    <location>
        <begin position="347"/>
        <end position="358"/>
    </location>
</feature>
<feature type="transmembrane region" description="Helical" evidence="6">
    <location>
        <begin position="222"/>
        <end position="246"/>
    </location>
</feature>
<dbReference type="EMBL" id="JAWDGP010000204">
    <property type="protein sequence ID" value="KAK3802985.1"/>
    <property type="molecule type" value="Genomic_DNA"/>
</dbReference>
<dbReference type="Pfam" id="PF00001">
    <property type="entry name" value="7tm_1"/>
    <property type="match status" value="1"/>
</dbReference>
<evidence type="ECO:0000256" key="3">
    <source>
        <dbReference type="ARBA" id="ARBA00022989"/>
    </source>
</evidence>
<feature type="transmembrane region" description="Helical" evidence="6">
    <location>
        <begin position="365"/>
        <end position="385"/>
    </location>
</feature>
<feature type="transmembrane region" description="Helical" evidence="6">
    <location>
        <begin position="405"/>
        <end position="429"/>
    </location>
</feature>
<protein>
    <recommendedName>
        <fullName evidence="7">G-protein coupled receptors family 1 profile domain-containing protein</fullName>
    </recommendedName>
</protein>
<feature type="transmembrane region" description="Helical" evidence="6">
    <location>
        <begin position="123"/>
        <end position="147"/>
    </location>
</feature>